<dbReference type="Proteomes" id="UP000499080">
    <property type="component" value="Unassembled WGS sequence"/>
</dbReference>
<comment type="caution">
    <text evidence="1">The sequence shown here is derived from an EMBL/GenBank/DDBJ whole genome shotgun (WGS) entry which is preliminary data.</text>
</comment>
<dbReference type="EMBL" id="BGPR01001988">
    <property type="protein sequence ID" value="GBM65683.1"/>
    <property type="molecule type" value="Genomic_DNA"/>
</dbReference>
<organism evidence="1 2">
    <name type="scientific">Araneus ventricosus</name>
    <name type="common">Orbweaver spider</name>
    <name type="synonym">Epeira ventricosa</name>
    <dbReference type="NCBI Taxonomy" id="182803"/>
    <lineage>
        <taxon>Eukaryota</taxon>
        <taxon>Metazoa</taxon>
        <taxon>Ecdysozoa</taxon>
        <taxon>Arthropoda</taxon>
        <taxon>Chelicerata</taxon>
        <taxon>Arachnida</taxon>
        <taxon>Araneae</taxon>
        <taxon>Araneomorphae</taxon>
        <taxon>Entelegynae</taxon>
        <taxon>Araneoidea</taxon>
        <taxon>Araneidae</taxon>
        <taxon>Araneus</taxon>
    </lineage>
</organism>
<evidence type="ECO:0000313" key="2">
    <source>
        <dbReference type="Proteomes" id="UP000499080"/>
    </source>
</evidence>
<proteinExistence type="predicted"/>
<accession>A0A4Y2HKW1</accession>
<dbReference type="AlphaFoldDB" id="A0A4Y2HKW1"/>
<gene>
    <name evidence="1" type="ORF">AVEN_148270_1</name>
</gene>
<name>A0A4Y2HKW1_ARAVE</name>
<reference evidence="1 2" key="1">
    <citation type="journal article" date="2019" name="Sci. Rep.">
        <title>Orb-weaving spider Araneus ventricosus genome elucidates the spidroin gene catalogue.</title>
        <authorList>
            <person name="Kono N."/>
            <person name="Nakamura H."/>
            <person name="Ohtoshi R."/>
            <person name="Moran D.A.P."/>
            <person name="Shinohara A."/>
            <person name="Yoshida Y."/>
            <person name="Fujiwara M."/>
            <person name="Mori M."/>
            <person name="Tomita M."/>
            <person name="Arakawa K."/>
        </authorList>
    </citation>
    <scope>NUCLEOTIDE SEQUENCE [LARGE SCALE GENOMIC DNA]</scope>
</reference>
<keyword evidence="2" id="KW-1185">Reference proteome</keyword>
<protein>
    <submittedName>
        <fullName evidence="1">Uncharacterized protein</fullName>
    </submittedName>
</protein>
<evidence type="ECO:0000313" key="1">
    <source>
        <dbReference type="EMBL" id="GBM65683.1"/>
    </source>
</evidence>
<sequence length="194" mass="21980">MTIGKRRVSSIVAHWWRTVYVKRNVKKVAIRVYGSEASDSTSLWYILHLVELGCAKQKMFTAFLPKLKSCMNVSSHAESIIDDPGILASCSSAVLGLDSLYIRGSDTSKMSIYRRWNLKLSKSLLSHIRLNKVRLCNFRIFAAQNRLNDIFSEISMQLILKYEESGGNGLALENSKKERSKLSDKMCSRENAIP</sequence>